<gene>
    <name evidence="3" type="primary">ogrK</name>
    <name evidence="3" type="ORF">EPIR_3112</name>
</gene>
<dbReference type="STRING" id="1161919.EPIR_3112"/>
<proteinExistence type="predicted"/>
<reference evidence="3 4" key="1">
    <citation type="journal article" date="2013" name="Syst. Appl. Microbiol.">
        <title>Phylogenetic position and virulence apparatus of the pear flower necrosis pathogen Erwinia piriflorinigrans CFBP 5888T as assessed by comparative genomics.</title>
        <authorList>
            <person name="Smits T.H."/>
            <person name="Rezzonico F."/>
            <person name="Lopez M.M."/>
            <person name="Blom J."/>
            <person name="Goesmann A."/>
            <person name="Frey J.E."/>
            <person name="Duffy B."/>
        </authorList>
    </citation>
    <scope>NUCLEOTIDE SEQUENCE [LARGE SCALE GENOMIC DNA]</scope>
    <source>
        <strain evidence="4">CFBP5888</strain>
    </source>
</reference>
<sequence>MMNCPLCGRAAHTRSSFQVSTETKERYNQCTNIECGHTFVTHESFVRSVSRPAKISSAPPHVKGAREKRLSPPGN</sequence>
<feature type="region of interest" description="Disordered" evidence="1">
    <location>
        <begin position="51"/>
        <end position="75"/>
    </location>
</feature>
<dbReference type="RefSeq" id="WP_023656237.1">
    <property type="nucleotide sequence ID" value="NZ_CAHS01000021.1"/>
</dbReference>
<name>V5ZB49_9GAMM</name>
<accession>V5ZB49</accession>
<dbReference type="Proteomes" id="UP000018217">
    <property type="component" value="Unassembled WGS sequence"/>
</dbReference>
<keyword evidence="4" id="KW-1185">Reference proteome</keyword>
<evidence type="ECO:0000313" key="4">
    <source>
        <dbReference type="Proteomes" id="UP000018217"/>
    </source>
</evidence>
<feature type="domain" description="Zinc finger Ogr/Delta-type" evidence="2">
    <location>
        <begin position="3"/>
        <end position="48"/>
    </location>
</feature>
<feature type="compositionally biased region" description="Basic and acidic residues" evidence="1">
    <location>
        <begin position="64"/>
        <end position="75"/>
    </location>
</feature>
<dbReference type="OrthoDB" id="6895359at2"/>
<evidence type="ECO:0000313" key="3">
    <source>
        <dbReference type="EMBL" id="CCG88475.1"/>
    </source>
</evidence>
<dbReference type="Pfam" id="PF04606">
    <property type="entry name" value="Ogr_Delta"/>
    <property type="match status" value="1"/>
</dbReference>
<dbReference type="EMBL" id="CAHS01000021">
    <property type="protein sequence ID" value="CCG88475.1"/>
    <property type="molecule type" value="Genomic_DNA"/>
</dbReference>
<evidence type="ECO:0000259" key="2">
    <source>
        <dbReference type="Pfam" id="PF04606"/>
    </source>
</evidence>
<protein>
    <submittedName>
        <fullName evidence="3">Late control gene B protein (GpB)</fullName>
    </submittedName>
</protein>
<dbReference type="InterPro" id="IPR007684">
    <property type="entry name" value="Znf_Ogr/Delta"/>
</dbReference>
<evidence type="ECO:0000256" key="1">
    <source>
        <dbReference type="SAM" id="MobiDB-lite"/>
    </source>
</evidence>
<comment type="caution">
    <text evidence="3">The sequence shown here is derived from an EMBL/GenBank/DDBJ whole genome shotgun (WGS) entry which is preliminary data.</text>
</comment>
<organism evidence="3 4">
    <name type="scientific">Erwinia piriflorinigrans CFBP 5888</name>
    <dbReference type="NCBI Taxonomy" id="1161919"/>
    <lineage>
        <taxon>Bacteria</taxon>
        <taxon>Pseudomonadati</taxon>
        <taxon>Pseudomonadota</taxon>
        <taxon>Gammaproteobacteria</taxon>
        <taxon>Enterobacterales</taxon>
        <taxon>Erwiniaceae</taxon>
        <taxon>Erwinia</taxon>
    </lineage>
</organism>
<dbReference type="AlphaFoldDB" id="V5ZB49"/>